<feature type="domain" description="Nephrocystin 3-like N-terminal" evidence="2">
    <location>
        <begin position="78"/>
        <end position="258"/>
    </location>
</feature>
<gene>
    <name evidence="3" type="ORF">K505DRAFT_239158</name>
</gene>
<dbReference type="Proteomes" id="UP000799757">
    <property type="component" value="Unassembled WGS sequence"/>
</dbReference>
<dbReference type="AlphaFoldDB" id="A0A6A6XHR0"/>
<dbReference type="InterPro" id="IPR056884">
    <property type="entry name" value="NPHP3-like_N"/>
</dbReference>
<dbReference type="EMBL" id="MU001848">
    <property type="protein sequence ID" value="KAF2795798.1"/>
    <property type="molecule type" value="Genomic_DNA"/>
</dbReference>
<accession>A0A6A6XHR0</accession>
<evidence type="ECO:0000313" key="3">
    <source>
        <dbReference type="EMBL" id="KAF2795798.1"/>
    </source>
</evidence>
<dbReference type="PANTHER" id="PTHR10039:SF5">
    <property type="entry name" value="NACHT DOMAIN-CONTAINING PROTEIN"/>
    <property type="match status" value="1"/>
</dbReference>
<dbReference type="PANTHER" id="PTHR10039">
    <property type="entry name" value="AMELOGENIN"/>
    <property type="match status" value="1"/>
</dbReference>
<dbReference type="Pfam" id="PF24883">
    <property type="entry name" value="NPHP3_N"/>
    <property type="match status" value="1"/>
</dbReference>
<sequence>MGLIQGKLRALHSKLKSNDDTLLRATEKWFRDQGEIEIQRGCLRALYFRELEERRVIVKSAHRNTFKWILEDSKDDEGSSISQESKFRTWLLSDDPDKNIFWVAGKPGAGKSTLMKFLARHPLLENILQCWAAPQELLVVEYFFWKPGSPLQKSLKGLLRSLLYQILGKYPNHITHAFPDHEWTINSPSFEFSLETLYQALQHILSEGFMHNLRMIFFIDGLDEFGEYDHHFSQEIELIEFLRVFRGSPRVKICVSSRPWPGFIQEFGQTPDNCFYLHELTRRDIKIYIEETLAKNTTFQSLAAEDQDYLKLIDEMIEAAQGVFLWVHIVSRSLLAGITKADRIWTLQDKSSGPTPRHR</sequence>
<organism evidence="3 4">
    <name type="scientific">Melanomma pulvis-pyrius CBS 109.77</name>
    <dbReference type="NCBI Taxonomy" id="1314802"/>
    <lineage>
        <taxon>Eukaryota</taxon>
        <taxon>Fungi</taxon>
        <taxon>Dikarya</taxon>
        <taxon>Ascomycota</taxon>
        <taxon>Pezizomycotina</taxon>
        <taxon>Dothideomycetes</taxon>
        <taxon>Pleosporomycetidae</taxon>
        <taxon>Pleosporales</taxon>
        <taxon>Melanommataceae</taxon>
        <taxon>Melanomma</taxon>
    </lineage>
</organism>
<reference evidence="3" key="1">
    <citation type="journal article" date="2020" name="Stud. Mycol.">
        <title>101 Dothideomycetes genomes: a test case for predicting lifestyles and emergence of pathogens.</title>
        <authorList>
            <person name="Haridas S."/>
            <person name="Albert R."/>
            <person name="Binder M."/>
            <person name="Bloem J."/>
            <person name="Labutti K."/>
            <person name="Salamov A."/>
            <person name="Andreopoulos B."/>
            <person name="Baker S."/>
            <person name="Barry K."/>
            <person name="Bills G."/>
            <person name="Bluhm B."/>
            <person name="Cannon C."/>
            <person name="Castanera R."/>
            <person name="Culley D."/>
            <person name="Daum C."/>
            <person name="Ezra D."/>
            <person name="Gonzalez J."/>
            <person name="Henrissat B."/>
            <person name="Kuo A."/>
            <person name="Liang C."/>
            <person name="Lipzen A."/>
            <person name="Lutzoni F."/>
            <person name="Magnuson J."/>
            <person name="Mondo S."/>
            <person name="Nolan M."/>
            <person name="Ohm R."/>
            <person name="Pangilinan J."/>
            <person name="Park H.-J."/>
            <person name="Ramirez L."/>
            <person name="Alfaro M."/>
            <person name="Sun H."/>
            <person name="Tritt A."/>
            <person name="Yoshinaga Y."/>
            <person name="Zwiers L.-H."/>
            <person name="Turgeon B."/>
            <person name="Goodwin S."/>
            <person name="Spatafora J."/>
            <person name="Crous P."/>
            <person name="Grigoriev I."/>
        </authorList>
    </citation>
    <scope>NUCLEOTIDE SEQUENCE</scope>
    <source>
        <strain evidence="3">CBS 109.77</strain>
    </source>
</reference>
<evidence type="ECO:0000313" key="4">
    <source>
        <dbReference type="Proteomes" id="UP000799757"/>
    </source>
</evidence>
<dbReference type="OrthoDB" id="194358at2759"/>
<keyword evidence="4" id="KW-1185">Reference proteome</keyword>
<dbReference type="InterPro" id="IPR027417">
    <property type="entry name" value="P-loop_NTPase"/>
</dbReference>
<dbReference type="SUPFAM" id="SSF52540">
    <property type="entry name" value="P-loop containing nucleoside triphosphate hydrolases"/>
    <property type="match status" value="1"/>
</dbReference>
<name>A0A6A6XHR0_9PLEO</name>
<protein>
    <recommendedName>
        <fullName evidence="2">Nephrocystin 3-like N-terminal domain-containing protein</fullName>
    </recommendedName>
</protein>
<proteinExistence type="predicted"/>
<keyword evidence="1" id="KW-0677">Repeat</keyword>
<evidence type="ECO:0000256" key="1">
    <source>
        <dbReference type="ARBA" id="ARBA00022737"/>
    </source>
</evidence>
<evidence type="ECO:0000259" key="2">
    <source>
        <dbReference type="Pfam" id="PF24883"/>
    </source>
</evidence>
<dbReference type="Gene3D" id="3.40.50.300">
    <property type="entry name" value="P-loop containing nucleotide triphosphate hydrolases"/>
    <property type="match status" value="1"/>
</dbReference>